<feature type="transmembrane region" description="Helical" evidence="2">
    <location>
        <begin position="12"/>
        <end position="33"/>
    </location>
</feature>
<sequence length="261" mass="29340">MPDPFVQATYSFCYGTALCAFGGITALLGCTLFDGKKQTIREQSEKYHPSPALKPREMRPAPRTKVSPEAARLSLATRISVHWSSTNVASLERFISRLEVYFNYMSQDNVLAYCWLRELQLEFPAVMDQLKCLTAESMCCTLYFRAVSSRLISLVRVGFQCDKEAVLAVFEEDDTAMFFCHEKADLQTGTESRMTQATEEGPRGRMENEERGNGSDQNAVEGNRGRTENEQRENVSDKQCYAVEGTGEETETSPSRDLPGE</sequence>
<dbReference type="AlphaFoldDB" id="A0A0G4GW98"/>
<feature type="compositionally biased region" description="Basic and acidic residues" evidence="1">
    <location>
        <begin position="200"/>
        <end position="213"/>
    </location>
</feature>
<feature type="compositionally biased region" description="Basic and acidic residues" evidence="1">
    <location>
        <begin position="223"/>
        <end position="236"/>
    </location>
</feature>
<dbReference type="VEuPathDB" id="CryptoDB:Cvel_5284"/>
<feature type="compositionally biased region" description="Polar residues" evidence="1">
    <location>
        <begin position="189"/>
        <end position="198"/>
    </location>
</feature>
<keyword evidence="2" id="KW-1133">Transmembrane helix</keyword>
<proteinExistence type="predicted"/>
<gene>
    <name evidence="3" type="ORF">Cvel_5284</name>
</gene>
<dbReference type="EMBL" id="CDMZ01001602">
    <property type="protein sequence ID" value="CEM35015.1"/>
    <property type="molecule type" value="Genomic_DNA"/>
</dbReference>
<evidence type="ECO:0000256" key="2">
    <source>
        <dbReference type="SAM" id="Phobius"/>
    </source>
</evidence>
<feature type="region of interest" description="Disordered" evidence="1">
    <location>
        <begin position="189"/>
        <end position="261"/>
    </location>
</feature>
<protein>
    <submittedName>
        <fullName evidence="3">Uncharacterized protein</fullName>
    </submittedName>
</protein>
<name>A0A0G4GW98_9ALVE</name>
<accession>A0A0G4GW98</accession>
<keyword evidence="2" id="KW-0812">Transmembrane</keyword>
<evidence type="ECO:0000256" key="1">
    <source>
        <dbReference type="SAM" id="MobiDB-lite"/>
    </source>
</evidence>
<keyword evidence="2" id="KW-0472">Membrane</keyword>
<feature type="compositionally biased region" description="Basic and acidic residues" evidence="1">
    <location>
        <begin position="41"/>
        <end position="60"/>
    </location>
</feature>
<organism evidence="3">
    <name type="scientific">Chromera velia CCMP2878</name>
    <dbReference type="NCBI Taxonomy" id="1169474"/>
    <lineage>
        <taxon>Eukaryota</taxon>
        <taxon>Sar</taxon>
        <taxon>Alveolata</taxon>
        <taxon>Colpodellida</taxon>
        <taxon>Chromeraceae</taxon>
        <taxon>Chromera</taxon>
    </lineage>
</organism>
<reference evidence="3" key="1">
    <citation type="submission" date="2014-11" db="EMBL/GenBank/DDBJ databases">
        <authorList>
            <person name="Otto D Thomas"/>
            <person name="Naeem Raeece"/>
        </authorList>
    </citation>
    <scope>NUCLEOTIDE SEQUENCE</scope>
</reference>
<evidence type="ECO:0000313" key="3">
    <source>
        <dbReference type="EMBL" id="CEM35015.1"/>
    </source>
</evidence>
<feature type="region of interest" description="Disordered" evidence="1">
    <location>
        <begin position="41"/>
        <end position="62"/>
    </location>
</feature>